<gene>
    <name evidence="1" type="ORF">L6164_013138</name>
</gene>
<comment type="caution">
    <text evidence="1">The sequence shown here is derived from an EMBL/GenBank/DDBJ whole genome shotgun (WGS) entry which is preliminary data.</text>
</comment>
<accession>A0ACB9PCH8</accession>
<protein>
    <submittedName>
        <fullName evidence="1">Uncharacterized protein</fullName>
    </submittedName>
</protein>
<dbReference type="Proteomes" id="UP000828941">
    <property type="component" value="Chromosome 5"/>
</dbReference>
<keyword evidence="2" id="KW-1185">Reference proteome</keyword>
<evidence type="ECO:0000313" key="2">
    <source>
        <dbReference type="Proteomes" id="UP000828941"/>
    </source>
</evidence>
<proteinExistence type="predicted"/>
<reference evidence="1 2" key="1">
    <citation type="journal article" date="2022" name="DNA Res.">
        <title>Chromosomal-level genome assembly of the orchid tree Bauhinia variegata (Leguminosae; Cercidoideae) supports the allotetraploid origin hypothesis of Bauhinia.</title>
        <authorList>
            <person name="Zhong Y."/>
            <person name="Chen Y."/>
            <person name="Zheng D."/>
            <person name="Pang J."/>
            <person name="Liu Y."/>
            <person name="Luo S."/>
            <person name="Meng S."/>
            <person name="Qian L."/>
            <person name="Wei D."/>
            <person name="Dai S."/>
            <person name="Zhou R."/>
        </authorList>
    </citation>
    <scope>NUCLEOTIDE SEQUENCE [LARGE SCALE GENOMIC DNA]</scope>
    <source>
        <strain evidence="1">BV-YZ2020</strain>
    </source>
</reference>
<evidence type="ECO:0000313" key="1">
    <source>
        <dbReference type="EMBL" id="KAI4346056.1"/>
    </source>
</evidence>
<organism evidence="1 2">
    <name type="scientific">Bauhinia variegata</name>
    <name type="common">Purple orchid tree</name>
    <name type="synonym">Phanera variegata</name>
    <dbReference type="NCBI Taxonomy" id="167791"/>
    <lineage>
        <taxon>Eukaryota</taxon>
        <taxon>Viridiplantae</taxon>
        <taxon>Streptophyta</taxon>
        <taxon>Embryophyta</taxon>
        <taxon>Tracheophyta</taxon>
        <taxon>Spermatophyta</taxon>
        <taxon>Magnoliopsida</taxon>
        <taxon>eudicotyledons</taxon>
        <taxon>Gunneridae</taxon>
        <taxon>Pentapetalae</taxon>
        <taxon>rosids</taxon>
        <taxon>fabids</taxon>
        <taxon>Fabales</taxon>
        <taxon>Fabaceae</taxon>
        <taxon>Cercidoideae</taxon>
        <taxon>Cercideae</taxon>
        <taxon>Bauhiniinae</taxon>
        <taxon>Bauhinia</taxon>
    </lineage>
</organism>
<dbReference type="EMBL" id="CM039430">
    <property type="protein sequence ID" value="KAI4346056.1"/>
    <property type="molecule type" value="Genomic_DNA"/>
</dbReference>
<sequence>MAEKTEIYDAPNDTVLPMEINEPTSGFEQEITSSTVRMCSRSKQSEHNERTCQSAVAAAVMKNESNGKEKGKENVRATNEGEKEETNPFLKELEGKLEEWNGGEASSQEGDDDLGNKWIRLGGKPISGIKLAFDFLPISWLPPSLVMLLLGKMDGEAWRPVHGVHISKVYP</sequence>
<name>A0ACB9PCH8_BAUVA</name>